<comment type="function">
    <text evidence="11">Initiates the restart of stalled replication forks, which reloads the replicative helicase on sites other than the origin of replication. Recognizes and binds to abandoned replication forks and remodels them to uncover a helicase loading site. Promotes assembly of the primosome at these replication forks.</text>
</comment>
<keyword evidence="5 15" id="KW-0378">Hydrolase</keyword>
<dbReference type="InterPro" id="IPR005259">
    <property type="entry name" value="PriA"/>
</dbReference>
<feature type="domain" description="Primosomal protein N C-terminal" evidence="13">
    <location>
        <begin position="674"/>
        <end position="737"/>
    </location>
</feature>
<dbReference type="EMBL" id="FP929003">
    <property type="protein sequence ID" value="CBK40020.1"/>
    <property type="molecule type" value="Genomic_DNA"/>
</dbReference>
<dbReference type="SUPFAM" id="SSF52540">
    <property type="entry name" value="P-loop containing nucleoside triphosphate hydrolases"/>
    <property type="match status" value="1"/>
</dbReference>
<dbReference type="AlphaFoldDB" id="D8P9W1"/>
<keyword evidence="9 11" id="KW-0238">DNA-binding</keyword>
<evidence type="ECO:0000256" key="6">
    <source>
        <dbReference type="ARBA" id="ARBA00022806"/>
    </source>
</evidence>
<dbReference type="GO" id="GO:0016787">
    <property type="term" value="F:hydrolase activity"/>
    <property type="evidence" value="ECO:0007669"/>
    <property type="project" value="UniProtKB-KW"/>
</dbReference>
<evidence type="ECO:0000256" key="7">
    <source>
        <dbReference type="ARBA" id="ARBA00022833"/>
    </source>
</evidence>
<feature type="binding site" evidence="11">
    <location>
        <position position="429"/>
    </location>
    <ligand>
        <name>Zn(2+)</name>
        <dbReference type="ChEBI" id="CHEBI:29105"/>
        <label>2</label>
    </ligand>
</feature>
<keyword evidence="2 11" id="KW-0235">DNA replication</keyword>
<name>D8P9W1_9BACT</name>
<keyword evidence="1 11" id="KW-0639">Primosome</keyword>
<dbReference type="GO" id="GO:0006310">
    <property type="term" value="P:DNA recombination"/>
    <property type="evidence" value="ECO:0007669"/>
    <property type="project" value="InterPro"/>
</dbReference>
<evidence type="ECO:0000256" key="5">
    <source>
        <dbReference type="ARBA" id="ARBA00022801"/>
    </source>
</evidence>
<dbReference type="GO" id="GO:1990077">
    <property type="term" value="C:primosome complex"/>
    <property type="evidence" value="ECO:0007669"/>
    <property type="project" value="UniProtKB-UniRule"/>
</dbReference>
<dbReference type="InterPro" id="IPR041222">
    <property type="entry name" value="PriA_3primeBD"/>
</dbReference>
<feature type="binding site" evidence="11">
    <location>
        <position position="460"/>
    </location>
    <ligand>
        <name>Zn(2+)</name>
        <dbReference type="ChEBI" id="CHEBI:29105"/>
        <label>1</label>
    </ligand>
</feature>
<dbReference type="GO" id="GO:0003677">
    <property type="term" value="F:DNA binding"/>
    <property type="evidence" value="ECO:0007669"/>
    <property type="project" value="UniProtKB-UniRule"/>
</dbReference>
<evidence type="ECO:0000313" key="15">
    <source>
        <dbReference type="EMBL" id="CBK40020.1"/>
    </source>
</evidence>
<dbReference type="NCBIfam" id="TIGR00595">
    <property type="entry name" value="priA"/>
    <property type="match status" value="1"/>
</dbReference>
<gene>
    <name evidence="11" type="primary">priA</name>
    <name evidence="15" type="ORF">NIDE0238</name>
</gene>
<dbReference type="Pfam" id="PF18319">
    <property type="entry name" value="Zn_ribbon_PriA"/>
    <property type="match status" value="1"/>
</dbReference>
<keyword evidence="10" id="KW-0413">Isomerase</keyword>
<reference evidence="15 16" key="1">
    <citation type="journal article" date="2010" name="Proc. Natl. Acad. Sci. U.S.A.">
        <title>A Nitrospira metagenome illuminates the physiology and evolution of globally important nitrite-oxidizing bacteria.</title>
        <authorList>
            <person name="Lucker S."/>
            <person name="Wagner M."/>
            <person name="Maixner F."/>
            <person name="Pelletier E."/>
            <person name="Koch H."/>
            <person name="Vacherie B."/>
            <person name="Rattei T."/>
            <person name="Sinninghe Damste J."/>
            <person name="Spieck E."/>
            <person name="Le Paslier D."/>
            <person name="Daims H."/>
        </authorList>
    </citation>
    <scope>NUCLEOTIDE SEQUENCE [LARGE SCALE GENOMIC DNA]</scope>
</reference>
<dbReference type="Proteomes" id="UP000001660">
    <property type="component" value="Chromosome"/>
</dbReference>
<protein>
    <recommendedName>
        <fullName evidence="11">Probable replication restart protein PriA</fullName>
    </recommendedName>
    <alternativeName>
        <fullName evidence="11">Putative ATP-dependent DNA helicase PriA</fullName>
    </alternativeName>
</protein>
<evidence type="ECO:0000259" key="13">
    <source>
        <dbReference type="Pfam" id="PF18074"/>
    </source>
</evidence>
<dbReference type="InterPro" id="IPR041236">
    <property type="entry name" value="PriA_C"/>
</dbReference>
<dbReference type="PANTHER" id="PTHR30580">
    <property type="entry name" value="PRIMOSOMAL PROTEIN N"/>
    <property type="match status" value="1"/>
</dbReference>
<dbReference type="InterPro" id="IPR027417">
    <property type="entry name" value="P-loop_NTPase"/>
</dbReference>
<dbReference type="HAMAP" id="MF_00983">
    <property type="entry name" value="PriA"/>
    <property type="match status" value="1"/>
</dbReference>
<keyword evidence="16" id="KW-1185">Reference proteome</keyword>
<evidence type="ECO:0000256" key="1">
    <source>
        <dbReference type="ARBA" id="ARBA00022515"/>
    </source>
</evidence>
<evidence type="ECO:0000256" key="11">
    <source>
        <dbReference type="HAMAP-Rule" id="MF_00983"/>
    </source>
</evidence>
<feature type="binding site" evidence="11">
    <location>
        <position position="463"/>
    </location>
    <ligand>
        <name>Zn(2+)</name>
        <dbReference type="ChEBI" id="CHEBI:29105"/>
        <label>1</label>
    </ligand>
</feature>
<feature type="binding site" evidence="11">
    <location>
        <position position="447"/>
    </location>
    <ligand>
        <name>Zn(2+)</name>
        <dbReference type="ChEBI" id="CHEBI:29105"/>
        <label>2</label>
    </ligand>
</feature>
<dbReference type="GO" id="GO:0006270">
    <property type="term" value="P:DNA replication initiation"/>
    <property type="evidence" value="ECO:0007669"/>
    <property type="project" value="TreeGrafter"/>
</dbReference>
<dbReference type="PANTHER" id="PTHR30580:SF0">
    <property type="entry name" value="PRIMOSOMAL PROTEIN N"/>
    <property type="match status" value="1"/>
</dbReference>
<dbReference type="GO" id="GO:0006269">
    <property type="term" value="P:DNA replication, synthesis of primer"/>
    <property type="evidence" value="ECO:0007669"/>
    <property type="project" value="UniProtKB-KW"/>
</dbReference>
<dbReference type="Pfam" id="PF18074">
    <property type="entry name" value="PriA_C"/>
    <property type="match status" value="1"/>
</dbReference>
<accession>D8P9W1</accession>
<keyword evidence="4 11" id="KW-0547">Nucleotide-binding</keyword>
<feature type="binding site" evidence="11">
    <location>
        <position position="423"/>
    </location>
    <ligand>
        <name>Zn(2+)</name>
        <dbReference type="ChEBI" id="CHEBI:29105"/>
        <label>1</label>
    </ligand>
</feature>
<comment type="similarity">
    <text evidence="11">Belongs to the helicase family. PriA subfamily.</text>
</comment>
<keyword evidence="7 11" id="KW-0862">Zinc</keyword>
<feature type="binding site" evidence="11">
    <location>
        <position position="432"/>
    </location>
    <ligand>
        <name>Zn(2+)</name>
        <dbReference type="ChEBI" id="CHEBI:29105"/>
        <label>2</label>
    </ligand>
</feature>
<evidence type="ECO:0000256" key="4">
    <source>
        <dbReference type="ARBA" id="ARBA00022741"/>
    </source>
</evidence>
<organism evidence="15 16">
    <name type="scientific">Nitrospira defluvii</name>
    <dbReference type="NCBI Taxonomy" id="330214"/>
    <lineage>
        <taxon>Bacteria</taxon>
        <taxon>Pseudomonadati</taxon>
        <taxon>Nitrospirota</taxon>
        <taxon>Nitrospiria</taxon>
        <taxon>Nitrospirales</taxon>
        <taxon>Nitrospiraceae</taxon>
        <taxon>Nitrospira</taxon>
    </lineage>
</organism>
<dbReference type="GO" id="GO:0043138">
    <property type="term" value="F:3'-5' DNA helicase activity"/>
    <property type="evidence" value="ECO:0007669"/>
    <property type="project" value="TreeGrafter"/>
</dbReference>
<feature type="domain" description="PriA DNA helicase Cys-rich region (CRR)" evidence="14">
    <location>
        <begin position="429"/>
        <end position="455"/>
    </location>
</feature>
<proteinExistence type="inferred from homology"/>
<dbReference type="InterPro" id="IPR040498">
    <property type="entry name" value="PriA_CRR"/>
</dbReference>
<dbReference type="GO" id="GO:0008270">
    <property type="term" value="F:zinc ion binding"/>
    <property type="evidence" value="ECO:0007669"/>
    <property type="project" value="UniProtKB-UniRule"/>
</dbReference>
<evidence type="ECO:0000256" key="9">
    <source>
        <dbReference type="ARBA" id="ARBA00023125"/>
    </source>
</evidence>
<evidence type="ECO:0000256" key="3">
    <source>
        <dbReference type="ARBA" id="ARBA00022723"/>
    </source>
</evidence>
<keyword evidence="6" id="KW-0347">Helicase</keyword>
<dbReference type="InterPro" id="IPR042115">
    <property type="entry name" value="PriA_3primeBD_sf"/>
</dbReference>
<comment type="subunit">
    <text evidence="11">Component of the replication restart primosome.</text>
</comment>
<dbReference type="Gene3D" id="3.40.1440.60">
    <property type="entry name" value="PriA, 3(prime) DNA-binding domain"/>
    <property type="match status" value="1"/>
</dbReference>
<feature type="binding site" evidence="11">
    <location>
        <position position="420"/>
    </location>
    <ligand>
        <name>Zn(2+)</name>
        <dbReference type="ChEBI" id="CHEBI:29105"/>
        <label>1</label>
    </ligand>
</feature>
<evidence type="ECO:0000256" key="2">
    <source>
        <dbReference type="ARBA" id="ARBA00022705"/>
    </source>
</evidence>
<dbReference type="Pfam" id="PF17764">
    <property type="entry name" value="PriA_3primeBD"/>
    <property type="match status" value="1"/>
</dbReference>
<evidence type="ECO:0000259" key="12">
    <source>
        <dbReference type="Pfam" id="PF17764"/>
    </source>
</evidence>
<feature type="binding site" evidence="11">
    <location>
        <position position="450"/>
    </location>
    <ligand>
        <name>Zn(2+)</name>
        <dbReference type="ChEBI" id="CHEBI:29105"/>
        <label>2</label>
    </ligand>
</feature>
<comment type="caution">
    <text evidence="11">As this protein does not have any detectable helicase domains, it probably does not have helicase activity.</text>
</comment>
<feature type="domain" description="Primosomal protein N' 3' DNA-binding" evidence="12">
    <location>
        <begin position="2"/>
        <end position="73"/>
    </location>
</feature>
<evidence type="ECO:0000256" key="10">
    <source>
        <dbReference type="ARBA" id="ARBA00023235"/>
    </source>
</evidence>
<dbReference type="Gene3D" id="3.40.50.300">
    <property type="entry name" value="P-loop containing nucleotide triphosphate hydrolases"/>
    <property type="match status" value="1"/>
</dbReference>
<evidence type="ECO:0000259" key="14">
    <source>
        <dbReference type="Pfam" id="PF18319"/>
    </source>
</evidence>
<keyword evidence="3 11" id="KW-0479">Metal-binding</keyword>
<keyword evidence="8 11" id="KW-0067">ATP-binding</keyword>
<dbReference type="GO" id="GO:0006302">
    <property type="term" value="P:double-strand break repair"/>
    <property type="evidence" value="ECO:0007669"/>
    <property type="project" value="InterPro"/>
</dbReference>
<sequence length="741" mass="80788">MIVPFGSQYLHGLVTAVYDRLPLGAPAQGLKALRSLSTASPDHLLTSSQIDLSRWVADRYAAPWGQCIKLVAPFVDQVDRRPSRYRPTAQGMDNPSLPEGVGEVETQVLSRLRRRPKGITEASLVQGDKSRVMRALQILIRKGLVVRCDDAVVPRAAQAKKSPSPGAEQAVFPRLTVDDVPPPLEAVTWPDTVGRALSQDTYGSFLVQGARSTRLWCLVQAARAARHRGRRVLVVTGDVENAARLAEALAAAGERPLLLHSGLSARERAAVWQSAQDSAATLLVGTRMAVFAPIDRLGLVWVEGEDDASLKEEQSPRYHAREVARRRALCDQALLVLASGHPSLESWSAVQQGAMTACVYRDPAGAPRVQVIDLREYSRETPAGTLLSPPLYDGIQDALRQKALAILYLNRKGFASVLHCGDCGAMPQCDACSVALTFFRQSNHVRCHYCGRTKPVPDHCARCQSLKLEPVGSGTERIEEAVRRKFPLARVGRVDGETIRRPADARSFSRLLAADELDIVIGTQMLFRFGLQARAAFVGVPDADAGLHVPDFRSAERMYHGLVDAVELARPAHAGGVVMIQTRLTDHHAIMAVATGDHSVFLEQEQVFRQMLQYPPLTSLMRLDVTGTLEAAVAQAAGRWAALLRAEVMSLERRKAAAGSGLPLPERSTGLGGETSHIVILGPSPAPHAKARGRYCWQILVKSLSLEAGREIVVRTREVLDRESRRGGLRFDIDVDPVAMT</sequence>
<dbReference type="KEGG" id="nde:NIDE0238"/>
<dbReference type="GO" id="GO:0005524">
    <property type="term" value="F:ATP binding"/>
    <property type="evidence" value="ECO:0007669"/>
    <property type="project" value="UniProtKB-UniRule"/>
</dbReference>
<evidence type="ECO:0000256" key="8">
    <source>
        <dbReference type="ARBA" id="ARBA00022840"/>
    </source>
</evidence>
<comment type="cofactor">
    <cofactor evidence="11">
        <name>Zn(2+)</name>
        <dbReference type="ChEBI" id="CHEBI:29105"/>
    </cofactor>
    <text evidence="11">Binds 2 zinc ions per subunit.</text>
</comment>
<dbReference type="eggNOG" id="COG1198">
    <property type="taxonomic scope" value="Bacteria"/>
</dbReference>
<evidence type="ECO:0000313" key="16">
    <source>
        <dbReference type="Proteomes" id="UP000001660"/>
    </source>
</evidence>
<dbReference type="HOGENOM" id="CLU_013353_4_0_0"/>
<dbReference type="STRING" id="330214.NIDE0238"/>